<organism evidence="1">
    <name type="scientific">marine metagenome</name>
    <dbReference type="NCBI Taxonomy" id="408172"/>
    <lineage>
        <taxon>unclassified sequences</taxon>
        <taxon>metagenomes</taxon>
        <taxon>ecological metagenomes</taxon>
    </lineage>
</organism>
<sequence length="30" mass="3280">MPCTALSTWSIHNALGPIYRSADDGSDRMI</sequence>
<protein>
    <submittedName>
        <fullName evidence="1">Uncharacterized protein</fullName>
    </submittedName>
</protein>
<feature type="non-terminal residue" evidence="1">
    <location>
        <position position="30"/>
    </location>
</feature>
<accession>A0A382LIW9</accession>
<proteinExistence type="predicted"/>
<dbReference type="AlphaFoldDB" id="A0A382LIW9"/>
<evidence type="ECO:0000313" key="1">
    <source>
        <dbReference type="EMBL" id="SVC36639.1"/>
    </source>
</evidence>
<dbReference type="EMBL" id="UINC01087344">
    <property type="protein sequence ID" value="SVC36639.1"/>
    <property type="molecule type" value="Genomic_DNA"/>
</dbReference>
<reference evidence="1" key="1">
    <citation type="submission" date="2018-05" db="EMBL/GenBank/DDBJ databases">
        <authorList>
            <person name="Lanie J.A."/>
            <person name="Ng W.-L."/>
            <person name="Kazmierczak K.M."/>
            <person name="Andrzejewski T.M."/>
            <person name="Davidsen T.M."/>
            <person name="Wayne K.J."/>
            <person name="Tettelin H."/>
            <person name="Glass J.I."/>
            <person name="Rusch D."/>
            <person name="Podicherti R."/>
            <person name="Tsui H.-C.T."/>
            <person name="Winkler M.E."/>
        </authorList>
    </citation>
    <scope>NUCLEOTIDE SEQUENCE</scope>
</reference>
<name>A0A382LIW9_9ZZZZ</name>
<gene>
    <name evidence="1" type="ORF">METZ01_LOCUS289493</name>
</gene>